<dbReference type="Proteomes" id="UP000829447">
    <property type="component" value="Linkage Group LG16"/>
</dbReference>
<sequence length="120" mass="12887">MGLLARVRKEWFIVGIALAIASAKLAPSVGVKGENALNVSETFTVEKGSSNTRTTTESIRVSLPATIPPRTKLTVNVVRKEVAITVPVKLTITTGFHSKVEYGESSMERTGARHQILVLG</sequence>
<gene>
    <name evidence="1" type="ORF">PGIGA_G00078530</name>
</gene>
<evidence type="ECO:0000313" key="1">
    <source>
        <dbReference type="EMBL" id="MCI4387809.1"/>
    </source>
</evidence>
<accession>A0ACC5X982</accession>
<reference evidence="1 2" key="1">
    <citation type="journal article" date="2022" name="bioRxiv">
        <title>An ancient truncated duplication of the anti-Mullerian hormone receptor type 2 gene is a potential conserved master sex determinant in the Pangasiidae catfish family.</title>
        <authorList>
            <person name="Wen M."/>
            <person name="Pan Q."/>
            <person name="Jouanno E."/>
            <person name="Montfort J."/>
            <person name="Zahm M."/>
            <person name="Cabau C."/>
            <person name="Klopp C."/>
            <person name="Iampietro C."/>
            <person name="Roques C."/>
            <person name="Bouchez O."/>
            <person name="Castinel A."/>
            <person name="Donnadieu C."/>
            <person name="Parrinello H."/>
            <person name="Poncet C."/>
            <person name="Belmonte E."/>
            <person name="Gautier V."/>
            <person name="Avarre J.-C."/>
            <person name="Dugue R."/>
            <person name="Gustiano R."/>
            <person name="Ha T.T.T."/>
            <person name="Campet M."/>
            <person name="Sriphairoj K."/>
            <person name="Ribolli J."/>
            <person name="de Almeida F.L."/>
            <person name="Desvignes T."/>
            <person name="Postlethwait J.H."/>
            <person name="Bucao C.F."/>
            <person name="Robinson-Rechavi M."/>
            <person name="Bobe J."/>
            <person name="Herpin A."/>
            <person name="Guiguen Y."/>
        </authorList>
    </citation>
    <scope>NUCLEOTIDE SEQUENCE [LARGE SCALE GENOMIC DNA]</scope>
    <source>
        <strain evidence="1">YG-Dec2019</strain>
    </source>
</reference>
<proteinExistence type="predicted"/>
<keyword evidence="2" id="KW-1185">Reference proteome</keyword>
<name>A0ACC5X982_PANGG</name>
<comment type="caution">
    <text evidence="1">The sequence shown here is derived from an EMBL/GenBank/DDBJ whole genome shotgun (WGS) entry which is preliminary data.</text>
</comment>
<protein>
    <submittedName>
        <fullName evidence="1">Uncharacterized protein</fullName>
    </submittedName>
</protein>
<organism evidence="1 2">
    <name type="scientific">Pangasianodon gigas</name>
    <name type="common">Mekong giant catfish</name>
    <name type="synonym">Pangasius gigas</name>
    <dbReference type="NCBI Taxonomy" id="30993"/>
    <lineage>
        <taxon>Eukaryota</taxon>
        <taxon>Metazoa</taxon>
        <taxon>Chordata</taxon>
        <taxon>Craniata</taxon>
        <taxon>Vertebrata</taxon>
        <taxon>Euteleostomi</taxon>
        <taxon>Actinopterygii</taxon>
        <taxon>Neopterygii</taxon>
        <taxon>Teleostei</taxon>
        <taxon>Ostariophysi</taxon>
        <taxon>Siluriformes</taxon>
        <taxon>Pangasiidae</taxon>
        <taxon>Pangasianodon</taxon>
    </lineage>
</organism>
<evidence type="ECO:0000313" key="2">
    <source>
        <dbReference type="Proteomes" id="UP000829447"/>
    </source>
</evidence>
<dbReference type="EMBL" id="CM040469">
    <property type="protein sequence ID" value="MCI4387809.1"/>
    <property type="molecule type" value="Genomic_DNA"/>
</dbReference>